<dbReference type="InterPro" id="IPR012416">
    <property type="entry name" value="CBP60"/>
</dbReference>
<keyword evidence="5" id="KW-0010">Activator</keyword>
<evidence type="ECO:0000256" key="6">
    <source>
        <dbReference type="ARBA" id="ARBA00023163"/>
    </source>
</evidence>
<evidence type="ECO:0000256" key="2">
    <source>
        <dbReference type="ARBA" id="ARBA00007214"/>
    </source>
</evidence>
<feature type="domain" description="Calmodulin binding protein-like N-terminal" evidence="8">
    <location>
        <begin position="90"/>
        <end position="235"/>
    </location>
</feature>
<feature type="domain" description="Calmodulin binding protein central" evidence="9">
    <location>
        <begin position="248"/>
        <end position="313"/>
    </location>
</feature>
<dbReference type="GO" id="GO:0080142">
    <property type="term" value="P:regulation of salicylic acid biosynthetic process"/>
    <property type="evidence" value="ECO:0007669"/>
    <property type="project" value="TreeGrafter"/>
</dbReference>
<dbReference type="Pfam" id="PF20452">
    <property type="entry name" value="Calmod_bind_C"/>
    <property type="match status" value="1"/>
</dbReference>
<comment type="similarity">
    <text evidence="2">Belongs to the plant ACBP60 protein family.</text>
</comment>
<evidence type="ECO:0000256" key="3">
    <source>
        <dbReference type="ARBA" id="ARBA00023015"/>
    </source>
</evidence>
<dbReference type="PANTHER" id="PTHR31713:SF43">
    <property type="entry name" value="CALMODULIN-BINDING PROTEIN 60 G"/>
    <property type="match status" value="1"/>
</dbReference>
<dbReference type="GO" id="GO:0005516">
    <property type="term" value="F:calmodulin binding"/>
    <property type="evidence" value="ECO:0007669"/>
    <property type="project" value="InterPro"/>
</dbReference>
<name>A0A7J7D0L2_TRIWF</name>
<dbReference type="GO" id="GO:0043565">
    <property type="term" value="F:sequence-specific DNA binding"/>
    <property type="evidence" value="ECO:0007669"/>
    <property type="project" value="TreeGrafter"/>
</dbReference>
<dbReference type="PANTHER" id="PTHR31713">
    <property type="entry name" value="OS02G0177800 PROTEIN"/>
    <property type="match status" value="1"/>
</dbReference>
<dbReference type="InterPro" id="IPR046830">
    <property type="entry name" value="Calmod_bind_M"/>
</dbReference>
<keyword evidence="4" id="KW-0238">DNA-binding</keyword>
<dbReference type="Pfam" id="PF07887">
    <property type="entry name" value="Calmodulin_bind"/>
    <property type="match status" value="1"/>
</dbReference>
<protein>
    <recommendedName>
        <fullName evidence="13">Calmodulin binding protein</fullName>
    </recommendedName>
</protein>
<keyword evidence="12" id="KW-1185">Reference proteome</keyword>
<evidence type="ECO:0008006" key="13">
    <source>
        <dbReference type="Google" id="ProtNLM"/>
    </source>
</evidence>
<feature type="domain" description="Calmodulin binding protein C-terminal" evidence="10">
    <location>
        <begin position="319"/>
        <end position="379"/>
    </location>
</feature>
<evidence type="ECO:0000256" key="1">
    <source>
        <dbReference type="ARBA" id="ARBA00004123"/>
    </source>
</evidence>
<organism evidence="11 12">
    <name type="scientific">Tripterygium wilfordii</name>
    <name type="common">Thunder God vine</name>
    <dbReference type="NCBI Taxonomy" id="458696"/>
    <lineage>
        <taxon>Eukaryota</taxon>
        <taxon>Viridiplantae</taxon>
        <taxon>Streptophyta</taxon>
        <taxon>Embryophyta</taxon>
        <taxon>Tracheophyta</taxon>
        <taxon>Spermatophyta</taxon>
        <taxon>Magnoliopsida</taxon>
        <taxon>eudicotyledons</taxon>
        <taxon>Gunneridae</taxon>
        <taxon>Pentapetalae</taxon>
        <taxon>rosids</taxon>
        <taxon>fabids</taxon>
        <taxon>Celastrales</taxon>
        <taxon>Celastraceae</taxon>
        <taxon>Tripterygium</taxon>
    </lineage>
</organism>
<dbReference type="InterPro" id="IPR046829">
    <property type="entry name" value="Calmod_bind_C"/>
</dbReference>
<dbReference type="AlphaFoldDB" id="A0A7J7D0L2"/>
<dbReference type="InParanoid" id="A0A7J7D0L2"/>
<gene>
    <name evidence="11" type="ORF">HS088_TW12G01114</name>
</gene>
<dbReference type="OrthoDB" id="748178at2759"/>
<keyword evidence="7" id="KW-0539">Nucleus</keyword>
<evidence type="ECO:0000256" key="4">
    <source>
        <dbReference type="ARBA" id="ARBA00023125"/>
    </source>
</evidence>
<proteinExistence type="inferred from homology"/>
<sequence>MVPKRPFYGDDGDYEMGIPVQQSKRRNMFKDVVLDVIRGITMDEIVLRMEPFFRKVVREEIERAVQPRINASPRSLLDQVETCKERGFLLHFVNKLPSTIFTGSRIEAEDSNPVQIVLLDAATRAMVTSGPLSSKRIEVVVLDGGFGSDEKEVWTEKEFNDNIVREREGKRPLVTGELIITLKNGVGHIGEVFFTDNSSWIRCRKFRLGVKITQKTSDEVRIREGRSEPFMVKDHRGELYKKHHPPSLHDDIWRLERIAKDGAFHKRLAVCGVKTVNDFLRLYESDPSSLRNIIGNQISSKTWETIVEHATECVPDEGKFYTYTGASQSAMLLFNSIYKLVAATFDGQTYLPIEKLDLPQRLLVDDVKRQACKNMKDLVLVDAGSTISPSMALANLQPEISQTSSLQTLQLSTAHQGEPGTHLAFDQQVISAPYAYDAVDRFPKELYLPQNSLPMQMFNPLLRNSFRNADLFRIPYNGENNWPAQGELVQQSSQLSTEDIPASLWGPGSNIFFPADYDAEADVLSSFPGSFDVDMTRFRTYKAQWCKIRAALIWYSVRRHVAAKKRLAARPLIGLLQT</sequence>
<comment type="caution">
    <text evidence="11">The sequence shown here is derived from an EMBL/GenBank/DDBJ whole genome shotgun (WGS) entry which is preliminary data.</text>
</comment>
<evidence type="ECO:0000259" key="8">
    <source>
        <dbReference type="Pfam" id="PF07887"/>
    </source>
</evidence>
<dbReference type="Pfam" id="PF20451">
    <property type="entry name" value="Calmod_bind_M"/>
    <property type="match status" value="1"/>
</dbReference>
<keyword evidence="6" id="KW-0804">Transcription</keyword>
<evidence type="ECO:0000259" key="10">
    <source>
        <dbReference type="Pfam" id="PF20452"/>
    </source>
</evidence>
<evidence type="ECO:0000259" key="9">
    <source>
        <dbReference type="Pfam" id="PF20451"/>
    </source>
</evidence>
<evidence type="ECO:0000256" key="5">
    <source>
        <dbReference type="ARBA" id="ARBA00023159"/>
    </source>
</evidence>
<comment type="subcellular location">
    <subcellularLocation>
        <location evidence="1">Nucleus</location>
    </subcellularLocation>
</comment>
<reference evidence="11 12" key="1">
    <citation type="journal article" date="2020" name="Nat. Commun.">
        <title>Genome of Tripterygium wilfordii and identification of cytochrome P450 involved in triptolide biosynthesis.</title>
        <authorList>
            <person name="Tu L."/>
            <person name="Su P."/>
            <person name="Zhang Z."/>
            <person name="Gao L."/>
            <person name="Wang J."/>
            <person name="Hu T."/>
            <person name="Zhou J."/>
            <person name="Zhang Y."/>
            <person name="Zhao Y."/>
            <person name="Liu Y."/>
            <person name="Song Y."/>
            <person name="Tong Y."/>
            <person name="Lu Y."/>
            <person name="Yang J."/>
            <person name="Xu C."/>
            <person name="Jia M."/>
            <person name="Peters R.J."/>
            <person name="Huang L."/>
            <person name="Gao W."/>
        </authorList>
    </citation>
    <scope>NUCLEOTIDE SEQUENCE [LARGE SCALE GENOMIC DNA]</scope>
    <source>
        <strain evidence="12">cv. XIE 37</strain>
        <tissue evidence="11">Leaf</tissue>
    </source>
</reference>
<dbReference type="EMBL" id="JAAARO010000012">
    <property type="protein sequence ID" value="KAF5739902.1"/>
    <property type="molecule type" value="Genomic_DNA"/>
</dbReference>
<accession>A0A7J7D0L2</accession>
<evidence type="ECO:0000313" key="12">
    <source>
        <dbReference type="Proteomes" id="UP000593562"/>
    </source>
</evidence>
<evidence type="ECO:0000256" key="7">
    <source>
        <dbReference type="ARBA" id="ARBA00023242"/>
    </source>
</evidence>
<dbReference type="Proteomes" id="UP000593562">
    <property type="component" value="Unassembled WGS sequence"/>
</dbReference>
<keyword evidence="3" id="KW-0805">Transcription regulation</keyword>
<evidence type="ECO:0000313" key="11">
    <source>
        <dbReference type="EMBL" id="KAF5739902.1"/>
    </source>
</evidence>
<dbReference type="GO" id="GO:0005634">
    <property type="term" value="C:nucleus"/>
    <property type="evidence" value="ECO:0007669"/>
    <property type="project" value="UniProtKB-SubCell"/>
</dbReference>
<dbReference type="InterPro" id="IPR046831">
    <property type="entry name" value="Calmodulin_bind_N"/>
</dbReference>
<dbReference type="GO" id="GO:0003700">
    <property type="term" value="F:DNA-binding transcription factor activity"/>
    <property type="evidence" value="ECO:0007669"/>
    <property type="project" value="TreeGrafter"/>
</dbReference>